<dbReference type="AlphaFoldDB" id="X1BVF9"/>
<reference evidence="1" key="1">
    <citation type="journal article" date="2014" name="Front. Microbiol.">
        <title>High frequency of phylogenetically diverse reductive dehalogenase-homologous genes in deep subseafloor sedimentary metagenomes.</title>
        <authorList>
            <person name="Kawai M."/>
            <person name="Futagami T."/>
            <person name="Toyoda A."/>
            <person name="Takaki Y."/>
            <person name="Nishi S."/>
            <person name="Hori S."/>
            <person name="Arai W."/>
            <person name="Tsubouchi T."/>
            <person name="Morono Y."/>
            <person name="Uchiyama I."/>
            <person name="Ito T."/>
            <person name="Fujiyama A."/>
            <person name="Inagaki F."/>
            <person name="Takami H."/>
        </authorList>
    </citation>
    <scope>NUCLEOTIDE SEQUENCE</scope>
    <source>
        <strain evidence="1">Expedition CK06-06</strain>
    </source>
</reference>
<feature type="non-terminal residue" evidence="1">
    <location>
        <position position="262"/>
    </location>
</feature>
<proteinExistence type="predicted"/>
<name>X1BVF9_9ZZZZ</name>
<organism evidence="1">
    <name type="scientific">marine sediment metagenome</name>
    <dbReference type="NCBI Taxonomy" id="412755"/>
    <lineage>
        <taxon>unclassified sequences</taxon>
        <taxon>metagenomes</taxon>
        <taxon>ecological metagenomes</taxon>
    </lineage>
</organism>
<comment type="caution">
    <text evidence="1">The sequence shown here is derived from an EMBL/GenBank/DDBJ whole genome shotgun (WGS) entry which is preliminary data.</text>
</comment>
<gene>
    <name evidence="1" type="ORF">S01H4_39491</name>
</gene>
<sequence length="262" mass="28903">MGDHLGLLQADYGPRNIMQGGLLWLTVRWTSDGRPVGDYQACVTMLKDSGEAVLSDCETLPPSWPTSKWDVDEIVRGDTILQAGPFIDPGAYSLTLFLVDSDSGDQVGQTLNLGSVEIEALPRTYETPDLAHRIDARWGEKIALPGFHLEESTDSLSLTVYWQALERLSASYKVFTHLVNQSTGEVAAQVDTVPREWSYPTSWWDSGEVISDTINLPVADLPPGQYRLQVGFYDPDTGERLTATTAEGQPYPENTVPLTILE</sequence>
<evidence type="ECO:0000313" key="1">
    <source>
        <dbReference type="EMBL" id="GAG99759.1"/>
    </source>
</evidence>
<accession>X1BVF9</accession>
<protein>
    <submittedName>
        <fullName evidence="1">Uncharacterized protein</fullName>
    </submittedName>
</protein>
<dbReference type="EMBL" id="BART01021394">
    <property type="protein sequence ID" value="GAG99759.1"/>
    <property type="molecule type" value="Genomic_DNA"/>
</dbReference>